<accession>A0ABR2JAJ5</accession>
<reference evidence="2 3" key="1">
    <citation type="journal article" date="2024" name="IMA Fungus">
        <title>Apiospora arundinis, a panoply of carbohydrate-active enzymes and secondary metabolites.</title>
        <authorList>
            <person name="Sorensen T."/>
            <person name="Petersen C."/>
            <person name="Muurmann A.T."/>
            <person name="Christiansen J.V."/>
            <person name="Brundto M.L."/>
            <person name="Overgaard C.K."/>
            <person name="Boysen A.T."/>
            <person name="Wollenberg R.D."/>
            <person name="Larsen T.O."/>
            <person name="Sorensen J.L."/>
            <person name="Nielsen K.L."/>
            <person name="Sondergaard T.E."/>
        </authorList>
    </citation>
    <scope>NUCLEOTIDE SEQUENCE [LARGE SCALE GENOMIC DNA]</scope>
    <source>
        <strain evidence="2 3">AAU 773</strain>
    </source>
</reference>
<keyword evidence="3" id="KW-1185">Reference proteome</keyword>
<gene>
    <name evidence="2" type="ORF">PGQ11_005323</name>
</gene>
<proteinExistence type="predicted"/>
<dbReference type="EMBL" id="JAPCWZ010000003">
    <property type="protein sequence ID" value="KAK8874809.1"/>
    <property type="molecule type" value="Genomic_DNA"/>
</dbReference>
<dbReference type="Proteomes" id="UP001390339">
    <property type="component" value="Unassembled WGS sequence"/>
</dbReference>
<evidence type="ECO:0000313" key="2">
    <source>
        <dbReference type="EMBL" id="KAK8874809.1"/>
    </source>
</evidence>
<sequence>MRSMIRVVQAHKTDGEDSMRTSCLFLCSSGKQPTPEPVFAGRLLFFALTPDTTTYTSVLTSSVVQCFMAILPTGRSTATPRVILPIPSMRDHSPSDMEDKSSPLHNDTRGQPDE</sequence>
<organism evidence="2 3">
    <name type="scientific">Apiospora arundinis</name>
    <dbReference type="NCBI Taxonomy" id="335852"/>
    <lineage>
        <taxon>Eukaryota</taxon>
        <taxon>Fungi</taxon>
        <taxon>Dikarya</taxon>
        <taxon>Ascomycota</taxon>
        <taxon>Pezizomycotina</taxon>
        <taxon>Sordariomycetes</taxon>
        <taxon>Xylariomycetidae</taxon>
        <taxon>Amphisphaeriales</taxon>
        <taxon>Apiosporaceae</taxon>
        <taxon>Apiospora</taxon>
    </lineage>
</organism>
<feature type="region of interest" description="Disordered" evidence="1">
    <location>
        <begin position="85"/>
        <end position="114"/>
    </location>
</feature>
<comment type="caution">
    <text evidence="2">The sequence shown here is derived from an EMBL/GenBank/DDBJ whole genome shotgun (WGS) entry which is preliminary data.</text>
</comment>
<name>A0ABR2JAJ5_9PEZI</name>
<evidence type="ECO:0000256" key="1">
    <source>
        <dbReference type="SAM" id="MobiDB-lite"/>
    </source>
</evidence>
<protein>
    <submittedName>
        <fullName evidence="2">Uncharacterized protein</fullName>
    </submittedName>
</protein>
<evidence type="ECO:0000313" key="3">
    <source>
        <dbReference type="Proteomes" id="UP001390339"/>
    </source>
</evidence>
<feature type="compositionally biased region" description="Basic and acidic residues" evidence="1">
    <location>
        <begin position="89"/>
        <end position="114"/>
    </location>
</feature>